<dbReference type="Pfam" id="PF03591">
    <property type="entry name" value="AzlC"/>
    <property type="match status" value="1"/>
</dbReference>
<keyword evidence="4" id="KW-1003">Cell membrane</keyword>
<dbReference type="PANTHER" id="PTHR34979">
    <property type="entry name" value="INNER MEMBRANE PROTEIN YGAZ"/>
    <property type="match status" value="1"/>
</dbReference>
<comment type="similarity">
    <text evidence="2">Belongs to the AzlC family.</text>
</comment>
<dbReference type="InterPro" id="IPR011606">
    <property type="entry name" value="Brnchd-chn_aa_trnsp_permease"/>
</dbReference>
<dbReference type="RefSeq" id="WP_188816622.1">
    <property type="nucleotide sequence ID" value="NZ_BMOF01000003.1"/>
</dbReference>
<dbReference type="GO" id="GO:1903785">
    <property type="term" value="P:L-valine transmembrane transport"/>
    <property type="evidence" value="ECO:0007669"/>
    <property type="project" value="TreeGrafter"/>
</dbReference>
<keyword evidence="10" id="KW-1185">Reference proteome</keyword>
<feature type="transmembrane region" description="Helical" evidence="8">
    <location>
        <begin position="54"/>
        <end position="80"/>
    </location>
</feature>
<protein>
    <recommendedName>
        <fullName evidence="11">Branched-chain amino acid ABC transporter permease</fullName>
    </recommendedName>
</protein>
<feature type="transmembrane region" description="Helical" evidence="8">
    <location>
        <begin position="214"/>
        <end position="231"/>
    </location>
</feature>
<gene>
    <name evidence="9" type="ORF">GCM10007043_03240</name>
</gene>
<feature type="transmembrane region" description="Helical" evidence="8">
    <location>
        <begin position="130"/>
        <end position="154"/>
    </location>
</feature>
<evidence type="ECO:0000256" key="3">
    <source>
        <dbReference type="ARBA" id="ARBA00022448"/>
    </source>
</evidence>
<sequence>MNRDAHRAFFQGLRAGAPIAVGYLPIAMAFGVLARSAGVPEVAAVAMSALVYAGASQFVAVNLLALGVAWSEIVLTTFLLNLRHLLMTAALSRRIEPGVPKPLRALVAYGVTDETFAVAALAPDATLRPAFLLGLNAIAFAAWNVGTVLGLVVGAGLPQALQASLGIALYAMFLGLLIPPMRTSRAVAAVAASAALTHAALTALAAAVPLSPGWRIVLATVVGAAVGAALAEGDTSDSRNATTAAKEVRP</sequence>
<evidence type="ECO:0000256" key="1">
    <source>
        <dbReference type="ARBA" id="ARBA00004651"/>
    </source>
</evidence>
<proteinExistence type="inferred from homology"/>
<dbReference type="Proteomes" id="UP000637720">
    <property type="component" value="Unassembled WGS sequence"/>
</dbReference>
<feature type="transmembrane region" description="Helical" evidence="8">
    <location>
        <begin position="12"/>
        <end position="34"/>
    </location>
</feature>
<evidence type="ECO:0008006" key="11">
    <source>
        <dbReference type="Google" id="ProtNLM"/>
    </source>
</evidence>
<comment type="caution">
    <text evidence="9">The sequence shown here is derived from an EMBL/GenBank/DDBJ whole genome shotgun (WGS) entry which is preliminary data.</text>
</comment>
<evidence type="ECO:0000256" key="2">
    <source>
        <dbReference type="ARBA" id="ARBA00010735"/>
    </source>
</evidence>
<dbReference type="GO" id="GO:0005886">
    <property type="term" value="C:plasma membrane"/>
    <property type="evidence" value="ECO:0007669"/>
    <property type="project" value="UniProtKB-SubCell"/>
</dbReference>
<feature type="transmembrane region" description="Helical" evidence="8">
    <location>
        <begin position="186"/>
        <end position="208"/>
    </location>
</feature>
<accession>A0A8J3B8F3</accession>
<evidence type="ECO:0000256" key="6">
    <source>
        <dbReference type="ARBA" id="ARBA00022989"/>
    </source>
</evidence>
<name>A0A8J3B8F3_9BACI</name>
<dbReference type="EMBL" id="BMOF01000003">
    <property type="protein sequence ID" value="GGJ92902.1"/>
    <property type="molecule type" value="Genomic_DNA"/>
</dbReference>
<evidence type="ECO:0000256" key="8">
    <source>
        <dbReference type="SAM" id="Phobius"/>
    </source>
</evidence>
<reference evidence="9" key="1">
    <citation type="journal article" date="2014" name="Int. J. Syst. Evol. Microbiol.">
        <title>Complete genome sequence of Corynebacterium casei LMG S-19264T (=DSM 44701T), isolated from a smear-ripened cheese.</title>
        <authorList>
            <consortium name="US DOE Joint Genome Institute (JGI-PGF)"/>
            <person name="Walter F."/>
            <person name="Albersmeier A."/>
            <person name="Kalinowski J."/>
            <person name="Ruckert C."/>
        </authorList>
    </citation>
    <scope>NUCLEOTIDE SEQUENCE</scope>
    <source>
        <strain evidence="9">JCM 14719</strain>
    </source>
</reference>
<reference evidence="9" key="2">
    <citation type="submission" date="2020-09" db="EMBL/GenBank/DDBJ databases">
        <authorList>
            <person name="Sun Q."/>
            <person name="Ohkuma M."/>
        </authorList>
    </citation>
    <scope>NUCLEOTIDE SEQUENCE</scope>
    <source>
        <strain evidence="9">JCM 14719</strain>
    </source>
</reference>
<keyword evidence="3" id="KW-0813">Transport</keyword>
<evidence type="ECO:0000256" key="5">
    <source>
        <dbReference type="ARBA" id="ARBA00022692"/>
    </source>
</evidence>
<evidence type="ECO:0000313" key="9">
    <source>
        <dbReference type="EMBL" id="GGJ92902.1"/>
    </source>
</evidence>
<keyword evidence="6 8" id="KW-1133">Transmembrane helix</keyword>
<evidence type="ECO:0000256" key="4">
    <source>
        <dbReference type="ARBA" id="ARBA00022475"/>
    </source>
</evidence>
<evidence type="ECO:0000313" key="10">
    <source>
        <dbReference type="Proteomes" id="UP000637720"/>
    </source>
</evidence>
<keyword evidence="5 8" id="KW-0812">Transmembrane</keyword>
<evidence type="ECO:0000256" key="7">
    <source>
        <dbReference type="ARBA" id="ARBA00023136"/>
    </source>
</evidence>
<feature type="transmembrane region" description="Helical" evidence="8">
    <location>
        <begin position="160"/>
        <end position="179"/>
    </location>
</feature>
<dbReference type="AlphaFoldDB" id="A0A8J3B8F3"/>
<dbReference type="PANTHER" id="PTHR34979:SF1">
    <property type="entry name" value="INNER MEMBRANE PROTEIN YGAZ"/>
    <property type="match status" value="1"/>
</dbReference>
<comment type="subcellular location">
    <subcellularLocation>
        <location evidence="1">Cell membrane</location>
        <topology evidence="1">Multi-pass membrane protein</topology>
    </subcellularLocation>
</comment>
<keyword evidence="7 8" id="KW-0472">Membrane</keyword>
<organism evidence="9 10">
    <name type="scientific">Calditerricola satsumensis</name>
    <dbReference type="NCBI Taxonomy" id="373054"/>
    <lineage>
        <taxon>Bacteria</taxon>
        <taxon>Bacillati</taxon>
        <taxon>Bacillota</taxon>
        <taxon>Bacilli</taxon>
        <taxon>Bacillales</taxon>
        <taxon>Bacillaceae</taxon>
        <taxon>Calditerricola</taxon>
    </lineage>
</organism>